<comment type="similarity">
    <text evidence="2">Belongs to the ACC deaminase/D-cysteine desulfhydrase family.</text>
</comment>
<dbReference type="PANTHER" id="PTHR43780:SF2">
    <property type="entry name" value="1-AMINOCYCLOPROPANE-1-CARBOXYLATE DEAMINASE-RELATED"/>
    <property type="match status" value="1"/>
</dbReference>
<dbReference type="RefSeq" id="WP_394828907.1">
    <property type="nucleotide sequence ID" value="NZ_CP089984.1"/>
</dbReference>
<sequence length="331" mass="34997">MRARIPLIHGPTPIVRSKALSSMLGVELYIKRDDTTGGAEAGNKLRKLEFLLGDAIDRRATCVITCGGTQSNHARATAIAAAGLGLRCILFLRMGDAEGRPEHIGNMLLDRLVGAEIRPTTAQEYRDRTRIMTDAAHALEDAGERPYLIQEGGSNGLGALGYVEAMRETRLQLDHGIAGGGIAFDVIAHACGSGGTAAGTVLGAGESDVAAQVWSFAVSDNRHHFEQIIARIIDEARALDPSLTREARLVVDDGAKGPAYAVMSEEQRAFLVRVARTSGILLDPSYTGKAMFGLAQAVARGAIPRGARVLFLHTGGLPGLLAQGPNFEGVL</sequence>
<evidence type="ECO:0000259" key="4">
    <source>
        <dbReference type="Pfam" id="PF00291"/>
    </source>
</evidence>
<dbReference type="InterPro" id="IPR027278">
    <property type="entry name" value="ACCD_DCysDesulf"/>
</dbReference>
<reference evidence="5 6" key="1">
    <citation type="submission" date="2021-12" db="EMBL/GenBank/DDBJ databases">
        <title>Discovery of the Pendulisporaceae a myxobacterial family with distinct sporulation behavior and unique specialized metabolism.</title>
        <authorList>
            <person name="Garcia R."/>
            <person name="Popoff A."/>
            <person name="Bader C.D."/>
            <person name="Loehr J."/>
            <person name="Walesch S."/>
            <person name="Walt C."/>
            <person name="Boldt J."/>
            <person name="Bunk B."/>
            <person name="Haeckl F.J.F.P.J."/>
            <person name="Gunesch A.P."/>
            <person name="Birkelbach J."/>
            <person name="Nuebel U."/>
            <person name="Pietschmann T."/>
            <person name="Bach T."/>
            <person name="Mueller R."/>
        </authorList>
    </citation>
    <scope>NUCLEOTIDE SEQUENCE [LARGE SCALE GENOMIC DNA]</scope>
    <source>
        <strain evidence="5 6">MSr11954</strain>
    </source>
</reference>
<dbReference type="InterPro" id="IPR036052">
    <property type="entry name" value="TrpB-like_PALP_sf"/>
</dbReference>
<accession>A0ABZ2M9U0</accession>
<keyword evidence="3" id="KW-0663">Pyridoxal phosphate</keyword>
<evidence type="ECO:0000256" key="2">
    <source>
        <dbReference type="ARBA" id="ARBA00008639"/>
    </source>
</evidence>
<dbReference type="Proteomes" id="UP001370348">
    <property type="component" value="Chromosome"/>
</dbReference>
<keyword evidence="6" id="KW-1185">Reference proteome</keyword>
<comment type="cofactor">
    <cofactor evidence="1">
        <name>pyridoxal 5'-phosphate</name>
        <dbReference type="ChEBI" id="CHEBI:597326"/>
    </cofactor>
</comment>
<dbReference type="SUPFAM" id="SSF53686">
    <property type="entry name" value="Tryptophan synthase beta subunit-like PLP-dependent enzymes"/>
    <property type="match status" value="1"/>
</dbReference>
<dbReference type="PIRSF" id="PIRSF006278">
    <property type="entry name" value="ACCD_DCysDesulf"/>
    <property type="match status" value="1"/>
</dbReference>
<dbReference type="NCBIfam" id="TIGR01275">
    <property type="entry name" value="ACC_deam_rel"/>
    <property type="match status" value="1"/>
</dbReference>
<evidence type="ECO:0000256" key="1">
    <source>
        <dbReference type="ARBA" id="ARBA00001933"/>
    </source>
</evidence>
<evidence type="ECO:0000313" key="6">
    <source>
        <dbReference type="Proteomes" id="UP001370348"/>
    </source>
</evidence>
<feature type="domain" description="Tryptophan synthase beta chain-like PALP" evidence="4">
    <location>
        <begin position="7"/>
        <end position="315"/>
    </location>
</feature>
<evidence type="ECO:0000313" key="5">
    <source>
        <dbReference type="EMBL" id="WXB19283.1"/>
    </source>
</evidence>
<evidence type="ECO:0000256" key="3">
    <source>
        <dbReference type="ARBA" id="ARBA00022898"/>
    </source>
</evidence>
<dbReference type="InterPro" id="IPR001926">
    <property type="entry name" value="TrpB-like_PALP"/>
</dbReference>
<dbReference type="EMBL" id="CP089984">
    <property type="protein sequence ID" value="WXB19283.1"/>
    <property type="molecule type" value="Genomic_DNA"/>
</dbReference>
<dbReference type="Gene3D" id="3.40.50.1100">
    <property type="match status" value="2"/>
</dbReference>
<dbReference type="Pfam" id="PF00291">
    <property type="entry name" value="PALP"/>
    <property type="match status" value="1"/>
</dbReference>
<protein>
    <submittedName>
        <fullName evidence="5">D-cysteine desulfhydrase family protein</fullName>
    </submittedName>
</protein>
<dbReference type="InterPro" id="IPR005966">
    <property type="entry name" value="D-Cys_desShydrase"/>
</dbReference>
<proteinExistence type="inferred from homology"/>
<gene>
    <name evidence="5" type="ORF">LZC94_18870</name>
</gene>
<dbReference type="PANTHER" id="PTHR43780">
    <property type="entry name" value="1-AMINOCYCLOPROPANE-1-CARBOXYLATE DEAMINASE-RELATED"/>
    <property type="match status" value="1"/>
</dbReference>
<organism evidence="5 6">
    <name type="scientific">Pendulispora albinea</name>
    <dbReference type="NCBI Taxonomy" id="2741071"/>
    <lineage>
        <taxon>Bacteria</taxon>
        <taxon>Pseudomonadati</taxon>
        <taxon>Myxococcota</taxon>
        <taxon>Myxococcia</taxon>
        <taxon>Myxococcales</taxon>
        <taxon>Sorangiineae</taxon>
        <taxon>Pendulisporaceae</taxon>
        <taxon>Pendulispora</taxon>
    </lineage>
</organism>
<name>A0ABZ2M9U0_9BACT</name>